<proteinExistence type="inferred from homology"/>
<keyword evidence="4" id="KW-0812">Transmembrane</keyword>
<sequence>MASSPTPAPPPPPSDPVPEAVPEERIFDLLKQADPQELERRQAAINDKIHRTFQLSQMRLAELIDQNSTLPTTVASVTVLGAPNTRHGFLKRLINPLLSANRDRPYTQSELIHEISLTAQKLRKFGIYHEPISVHLDKPSKTDPSTTPTDVAVYYSVKERSRIFAKTGTDLGNAEGSAYANVQWRNLLGGAETLDVNASIGTKTRSSYSATIDTPILSDPDFRFQVGGVQSATQKVFASHEEVLKGGWTKLRWLTANGSSHELGYNGFWRQVTGLAQNASPTIKNEAGDSVKSSISHTWTTDRRDNPQLPSRGYYAKTTSELAGWGPLRGDVAFFKTEAETQTAIPIPVPGIRGDSGISFTTGLRAGLLYPLTLGSNPNPELSRVNDRFQLGGPTDVRGFRLSGLGPHDGPDAVGGDVYAAGSANLFLPLPKLGKDKPLRFQAFVNGGRLLAIRNPDQDGPLTSSQVKQGVSDAITELGNGLPSVSAGVGLVYAHPVARFELNFSLPLVIRKHEEARKGVSFGIGINFL</sequence>
<keyword evidence="5" id="KW-0472">Membrane</keyword>
<evidence type="ECO:0000256" key="3">
    <source>
        <dbReference type="ARBA" id="ARBA00022452"/>
    </source>
</evidence>
<dbReference type="InterPro" id="IPR000184">
    <property type="entry name" value="Bac_surfAg_D15"/>
</dbReference>
<comment type="caution">
    <text evidence="8">The sequence shown here is derived from an EMBL/GenBank/DDBJ whole genome shotgun (WGS) entry which is preliminary data.</text>
</comment>
<dbReference type="FunFam" id="2.40.160.50:FF:000008">
    <property type="entry name" value="Mitochondrial outer membrane beta-barrel protein Tob55"/>
    <property type="match status" value="1"/>
</dbReference>
<evidence type="ECO:0000256" key="4">
    <source>
        <dbReference type="ARBA" id="ARBA00022692"/>
    </source>
</evidence>
<comment type="subcellular location">
    <subcellularLocation>
        <location evidence="1">Mitochondrion outer membrane</location>
        <topology evidence="1">Multi-pass membrane protein</topology>
    </subcellularLocation>
</comment>
<feature type="compositionally biased region" description="Pro residues" evidence="6">
    <location>
        <begin position="1"/>
        <end position="16"/>
    </location>
</feature>
<dbReference type="EMBL" id="NAJM01000036">
    <property type="protein sequence ID" value="RVX68631.1"/>
    <property type="molecule type" value="Genomic_DNA"/>
</dbReference>
<dbReference type="Pfam" id="PF01103">
    <property type="entry name" value="Omp85"/>
    <property type="match status" value="1"/>
</dbReference>
<keyword evidence="3" id="KW-1134">Transmembrane beta strand</keyword>
<dbReference type="Gene3D" id="2.40.160.50">
    <property type="entry name" value="membrane protein fhac: a member of the omp85/tpsb transporter family"/>
    <property type="match status" value="1"/>
</dbReference>
<name>A0A438MY04_EXOME</name>
<feature type="region of interest" description="Disordered" evidence="6">
    <location>
        <begin position="1"/>
        <end position="21"/>
    </location>
</feature>
<accession>A0A438MY04</accession>
<evidence type="ECO:0000256" key="6">
    <source>
        <dbReference type="SAM" id="MobiDB-lite"/>
    </source>
</evidence>
<dbReference type="VEuPathDB" id="FungiDB:PV10_07020"/>
<comment type="similarity">
    <text evidence="2">Belongs to the SAM50/omp85 family.</text>
</comment>
<dbReference type="GO" id="GO:0045040">
    <property type="term" value="P:protein insertion into mitochondrial outer membrane"/>
    <property type="evidence" value="ECO:0007669"/>
    <property type="project" value="TreeGrafter"/>
</dbReference>
<evidence type="ECO:0000256" key="5">
    <source>
        <dbReference type="ARBA" id="ARBA00023136"/>
    </source>
</evidence>
<dbReference type="PANTHER" id="PTHR12815:SF18">
    <property type="entry name" value="SORTING AND ASSEMBLY MACHINERY COMPONENT 50 HOMOLOG"/>
    <property type="match status" value="1"/>
</dbReference>
<evidence type="ECO:0000256" key="1">
    <source>
        <dbReference type="ARBA" id="ARBA00004374"/>
    </source>
</evidence>
<evidence type="ECO:0000259" key="7">
    <source>
        <dbReference type="Pfam" id="PF01103"/>
    </source>
</evidence>
<evidence type="ECO:0000256" key="2">
    <source>
        <dbReference type="ARBA" id="ARBA00010913"/>
    </source>
</evidence>
<dbReference type="AlphaFoldDB" id="A0A438MY04"/>
<dbReference type="OrthoDB" id="1724197at2759"/>
<protein>
    <recommendedName>
        <fullName evidence="7">Bacterial surface antigen (D15) domain-containing protein</fullName>
    </recommendedName>
</protein>
<dbReference type="InterPro" id="IPR039910">
    <property type="entry name" value="D15-like"/>
</dbReference>
<evidence type="ECO:0000313" key="8">
    <source>
        <dbReference type="EMBL" id="RVX68631.1"/>
    </source>
</evidence>
<dbReference type="GO" id="GO:0005741">
    <property type="term" value="C:mitochondrial outer membrane"/>
    <property type="evidence" value="ECO:0007669"/>
    <property type="project" value="UniProtKB-SubCell"/>
</dbReference>
<dbReference type="Proteomes" id="UP000288859">
    <property type="component" value="Unassembled WGS sequence"/>
</dbReference>
<gene>
    <name evidence="8" type="ORF">B0A52_07058</name>
</gene>
<dbReference type="PANTHER" id="PTHR12815">
    <property type="entry name" value="SORTING AND ASSEMBLY MACHINERY SAMM50 PROTEIN FAMILY MEMBER"/>
    <property type="match status" value="1"/>
</dbReference>
<feature type="domain" description="Bacterial surface antigen (D15)" evidence="7">
    <location>
        <begin position="186"/>
        <end position="528"/>
    </location>
</feature>
<organism evidence="8 9">
    <name type="scientific">Exophiala mesophila</name>
    <name type="common">Black yeast-like fungus</name>
    <dbReference type="NCBI Taxonomy" id="212818"/>
    <lineage>
        <taxon>Eukaryota</taxon>
        <taxon>Fungi</taxon>
        <taxon>Dikarya</taxon>
        <taxon>Ascomycota</taxon>
        <taxon>Pezizomycotina</taxon>
        <taxon>Eurotiomycetes</taxon>
        <taxon>Chaetothyriomycetidae</taxon>
        <taxon>Chaetothyriales</taxon>
        <taxon>Herpotrichiellaceae</taxon>
        <taxon>Exophiala</taxon>
    </lineage>
</organism>
<reference evidence="8 9" key="1">
    <citation type="submission" date="2017-03" db="EMBL/GenBank/DDBJ databases">
        <title>Genomes of endolithic fungi from Antarctica.</title>
        <authorList>
            <person name="Coleine C."/>
            <person name="Masonjones S."/>
            <person name="Stajich J.E."/>
        </authorList>
    </citation>
    <scope>NUCLEOTIDE SEQUENCE [LARGE SCALE GENOMIC DNA]</scope>
    <source>
        <strain evidence="8 9">CCFEE 6314</strain>
    </source>
</reference>
<evidence type="ECO:0000313" key="9">
    <source>
        <dbReference type="Proteomes" id="UP000288859"/>
    </source>
</evidence>